<keyword evidence="1" id="KW-0472">Membrane</keyword>
<dbReference type="SUPFAM" id="SSF51430">
    <property type="entry name" value="NAD(P)-linked oxidoreductase"/>
    <property type="match status" value="1"/>
</dbReference>
<evidence type="ECO:0000256" key="1">
    <source>
        <dbReference type="SAM" id="Phobius"/>
    </source>
</evidence>
<gene>
    <name evidence="3" type="ORF">DFH08DRAFT_724836</name>
</gene>
<evidence type="ECO:0000313" key="3">
    <source>
        <dbReference type="EMBL" id="KAJ7300912.1"/>
    </source>
</evidence>
<dbReference type="InterPro" id="IPR023210">
    <property type="entry name" value="NADP_OxRdtase_dom"/>
</dbReference>
<keyword evidence="1" id="KW-1133">Transmembrane helix</keyword>
<dbReference type="InterPro" id="IPR036812">
    <property type="entry name" value="NAD(P)_OxRdtase_dom_sf"/>
</dbReference>
<dbReference type="Pfam" id="PF00248">
    <property type="entry name" value="Aldo_ket_red"/>
    <property type="match status" value="1"/>
</dbReference>
<organism evidence="3 4">
    <name type="scientific">Mycena albidolilacea</name>
    <dbReference type="NCBI Taxonomy" id="1033008"/>
    <lineage>
        <taxon>Eukaryota</taxon>
        <taxon>Fungi</taxon>
        <taxon>Dikarya</taxon>
        <taxon>Basidiomycota</taxon>
        <taxon>Agaricomycotina</taxon>
        <taxon>Agaricomycetes</taxon>
        <taxon>Agaricomycetidae</taxon>
        <taxon>Agaricales</taxon>
        <taxon>Marasmiineae</taxon>
        <taxon>Mycenaceae</taxon>
        <taxon>Mycena</taxon>
    </lineage>
</organism>
<dbReference type="EMBL" id="JARIHO010000149">
    <property type="protein sequence ID" value="KAJ7300912.1"/>
    <property type="molecule type" value="Genomic_DNA"/>
</dbReference>
<dbReference type="Gene3D" id="3.20.20.100">
    <property type="entry name" value="NADP-dependent oxidoreductase domain"/>
    <property type="match status" value="1"/>
</dbReference>
<dbReference type="Proteomes" id="UP001218218">
    <property type="component" value="Unassembled WGS sequence"/>
</dbReference>
<evidence type="ECO:0000259" key="2">
    <source>
        <dbReference type="Pfam" id="PF00248"/>
    </source>
</evidence>
<keyword evidence="1" id="KW-0812">Transmembrane</keyword>
<evidence type="ECO:0000313" key="4">
    <source>
        <dbReference type="Proteomes" id="UP001218218"/>
    </source>
</evidence>
<name>A0AAD7E6P2_9AGAR</name>
<feature type="domain" description="NADP-dependent oxidoreductase" evidence="2">
    <location>
        <begin position="18"/>
        <end position="75"/>
    </location>
</feature>
<protein>
    <recommendedName>
        <fullName evidence="2">NADP-dependent oxidoreductase domain-containing protein</fullName>
    </recommendedName>
</protein>
<accession>A0AAD7E6P2</accession>
<keyword evidence="4" id="KW-1185">Reference proteome</keyword>
<feature type="transmembrane region" description="Helical" evidence="1">
    <location>
        <begin position="12"/>
        <end position="31"/>
    </location>
</feature>
<dbReference type="AlphaFoldDB" id="A0AAD7E6P2"/>
<sequence>MSNSTITRKIGNSTFPAIGFGAMGISLYYYFLKRGVVESDEERFKAHVLDAAHAAGATFWDTADIYGDSEELLGK</sequence>
<reference evidence="3" key="1">
    <citation type="submission" date="2023-03" db="EMBL/GenBank/DDBJ databases">
        <title>Massive genome expansion in bonnet fungi (Mycena s.s.) driven by repeated elements and novel gene families across ecological guilds.</title>
        <authorList>
            <consortium name="Lawrence Berkeley National Laboratory"/>
            <person name="Harder C.B."/>
            <person name="Miyauchi S."/>
            <person name="Viragh M."/>
            <person name="Kuo A."/>
            <person name="Thoen E."/>
            <person name="Andreopoulos B."/>
            <person name="Lu D."/>
            <person name="Skrede I."/>
            <person name="Drula E."/>
            <person name="Henrissat B."/>
            <person name="Morin E."/>
            <person name="Kohler A."/>
            <person name="Barry K."/>
            <person name="LaButti K."/>
            <person name="Morin E."/>
            <person name="Salamov A."/>
            <person name="Lipzen A."/>
            <person name="Mereny Z."/>
            <person name="Hegedus B."/>
            <person name="Baldrian P."/>
            <person name="Stursova M."/>
            <person name="Weitz H."/>
            <person name="Taylor A."/>
            <person name="Grigoriev I.V."/>
            <person name="Nagy L.G."/>
            <person name="Martin F."/>
            <person name="Kauserud H."/>
        </authorList>
    </citation>
    <scope>NUCLEOTIDE SEQUENCE</scope>
    <source>
        <strain evidence="3">CBHHK002</strain>
    </source>
</reference>
<proteinExistence type="predicted"/>
<comment type="caution">
    <text evidence="3">The sequence shown here is derived from an EMBL/GenBank/DDBJ whole genome shotgun (WGS) entry which is preliminary data.</text>
</comment>